<dbReference type="CDD" id="cd00085">
    <property type="entry name" value="HNHc"/>
    <property type="match status" value="1"/>
</dbReference>
<evidence type="ECO:0000313" key="4">
    <source>
        <dbReference type="Proteomes" id="UP001209654"/>
    </source>
</evidence>
<feature type="compositionally biased region" description="Polar residues" evidence="1">
    <location>
        <begin position="215"/>
        <end position="228"/>
    </location>
</feature>
<reference evidence="3 4" key="1">
    <citation type="journal article" date="2023" name="Int. J. Syst. Evol. Microbiol.">
        <title>Arthrobacter mangrovi sp. nov., an actinobacterium isolated from the rhizosphere of a mangrove.</title>
        <authorList>
            <person name="Hamada M."/>
            <person name="Saitou S."/>
            <person name="Enomoto N."/>
            <person name="Nanri K."/>
            <person name="Hidaka K."/>
            <person name="Miura T."/>
            <person name="Tamura T."/>
        </authorList>
    </citation>
    <scope>NUCLEOTIDE SEQUENCE [LARGE SCALE GENOMIC DNA]</scope>
    <source>
        <strain evidence="3 4">NBRC 112813</strain>
    </source>
</reference>
<organism evidence="3 4">
    <name type="scientific">Arthrobacter mangrovi</name>
    <dbReference type="NCBI Taxonomy" id="2966350"/>
    <lineage>
        <taxon>Bacteria</taxon>
        <taxon>Bacillati</taxon>
        <taxon>Actinomycetota</taxon>
        <taxon>Actinomycetes</taxon>
        <taxon>Micrococcales</taxon>
        <taxon>Micrococcaceae</taxon>
        <taxon>Arthrobacter</taxon>
    </lineage>
</organism>
<keyword evidence="4" id="KW-1185">Reference proteome</keyword>
<protein>
    <recommendedName>
        <fullName evidence="2">HNH nuclease domain-containing protein</fullName>
    </recommendedName>
</protein>
<proteinExistence type="predicted"/>
<dbReference type="InterPro" id="IPR003870">
    <property type="entry name" value="DUF222"/>
</dbReference>
<feature type="compositionally biased region" description="Pro residues" evidence="1">
    <location>
        <begin position="701"/>
        <end position="719"/>
    </location>
</feature>
<dbReference type="SMART" id="SM00507">
    <property type="entry name" value="HNHc"/>
    <property type="match status" value="1"/>
</dbReference>
<comment type="caution">
    <text evidence="3">The sequence shown here is derived from an EMBL/GenBank/DDBJ whole genome shotgun (WGS) entry which is preliminary data.</text>
</comment>
<dbReference type="Pfam" id="PF02720">
    <property type="entry name" value="DUF222"/>
    <property type="match status" value="1"/>
</dbReference>
<evidence type="ECO:0000313" key="3">
    <source>
        <dbReference type="EMBL" id="GLB65865.1"/>
    </source>
</evidence>
<accession>A0ABQ5MPG2</accession>
<dbReference type="EMBL" id="BRVS01000001">
    <property type="protein sequence ID" value="GLB65865.1"/>
    <property type="molecule type" value="Genomic_DNA"/>
</dbReference>
<feature type="region of interest" description="Disordered" evidence="1">
    <location>
        <begin position="147"/>
        <end position="232"/>
    </location>
</feature>
<gene>
    <name evidence="3" type="ORF">AHIS1636_03040</name>
</gene>
<dbReference type="Proteomes" id="UP001209654">
    <property type="component" value="Unassembled WGS sequence"/>
</dbReference>
<feature type="region of interest" description="Disordered" evidence="1">
    <location>
        <begin position="699"/>
        <end position="719"/>
    </location>
</feature>
<evidence type="ECO:0000256" key="1">
    <source>
        <dbReference type="SAM" id="MobiDB-lite"/>
    </source>
</evidence>
<feature type="compositionally biased region" description="Polar residues" evidence="1">
    <location>
        <begin position="161"/>
        <end position="206"/>
    </location>
</feature>
<sequence length="719" mass="76210">MSGDAPWFGMRHMLVPVRPAKQGTKCPIMNVPQAATNIVSSGAYRGFMEEFQQEGPTASRGLPSRPAGAFSLLEYNLHRALLERRLRLLYPEAGGPPNEAPTVQPYFVPAPSGYRAPTAPLVGKSASRELVRRPELSAQQVEVFRMPAAPSSLPIAPPTQARPSQGTSPEAPPTQAQPSQGTSPEAPSTHGTSPQGTPIQGTSPQVPSAPGTLPRSISSSSGPDQAPTTAKELETTADNATPADWRDVWEQVPPATLAVLLDAVDVCSLSDADTLDYLAATGRVTAWAQALKVRGMARFAEHRAEDGTGITGNEGYSRFAAGEIAPHIHQSKRSVSKELADAVQLWNWLPGTVAAMASGTIDLPRAAAIAHGARGLPDDLLPVYEANVLPGAGNILKESLQKRIRRVRNDLHPESLTVRHEREMEGRGVSFFPQEDGMAELYIRTSADKALLIYDLLQTHAKFLKTAEETRTLGQLRADVLADLLLETPGHAFRTATDTGAGTGTGGLSTGGLGGDGLGADGACGSCGRGPGPITIGGNITASVAVTIPLATAAGISTEPGHLAGYGPVPPETARNIAALAKSWLPVLIDENGEAVAVAKEMRHPPEWLKRLVRLRDESCRGPGCLVHSRHCDLDHTVAWEAGGKTELGNLAPYCKPDHIAKHEGGWRTTQEDKGVLRHQGKSGHAYISYPDGTWIRLGVQPPPEPPPDPFADPTPPPF</sequence>
<evidence type="ECO:0000259" key="2">
    <source>
        <dbReference type="SMART" id="SM00507"/>
    </source>
</evidence>
<dbReference type="Gene3D" id="1.10.30.50">
    <property type="match status" value="1"/>
</dbReference>
<dbReference type="InterPro" id="IPR003615">
    <property type="entry name" value="HNH_nuc"/>
</dbReference>
<name>A0ABQ5MPG2_9MICC</name>
<feature type="domain" description="HNH nuclease" evidence="2">
    <location>
        <begin position="608"/>
        <end position="660"/>
    </location>
</feature>